<comment type="subcellular location">
    <subcellularLocation>
        <location evidence="1">Cell membrane</location>
        <topology evidence="1">Multi-pass membrane protein</topology>
    </subcellularLocation>
</comment>
<evidence type="ECO:0000256" key="4">
    <source>
        <dbReference type="ARBA" id="ARBA00022989"/>
    </source>
</evidence>
<keyword evidence="4 6" id="KW-1133">Transmembrane helix</keyword>
<evidence type="ECO:0000259" key="7">
    <source>
        <dbReference type="Pfam" id="PF13396"/>
    </source>
</evidence>
<dbReference type="STRING" id="1027249.SAMN05216179_3054"/>
<dbReference type="EMBL" id="FRCZ01000006">
    <property type="protein sequence ID" value="SHN28414.1"/>
    <property type="molecule type" value="Genomic_DNA"/>
</dbReference>
<feature type="transmembrane region" description="Helical" evidence="6">
    <location>
        <begin position="42"/>
        <end position="60"/>
    </location>
</feature>
<feature type="domain" description="Cardiolipin synthase N-terminal" evidence="7">
    <location>
        <begin position="21"/>
        <end position="62"/>
    </location>
</feature>
<protein>
    <submittedName>
        <fullName evidence="8">Phospholipase_D-nuclease N-terminal</fullName>
    </submittedName>
</protein>
<feature type="transmembrane region" description="Helical" evidence="6">
    <location>
        <begin position="7"/>
        <end position="30"/>
    </location>
</feature>
<evidence type="ECO:0000256" key="1">
    <source>
        <dbReference type="ARBA" id="ARBA00004651"/>
    </source>
</evidence>
<proteinExistence type="predicted"/>
<accession>A0A1M7QCV5</accession>
<dbReference type="Proteomes" id="UP000184184">
    <property type="component" value="Unassembled WGS sequence"/>
</dbReference>
<dbReference type="GO" id="GO:0005886">
    <property type="term" value="C:plasma membrane"/>
    <property type="evidence" value="ECO:0007669"/>
    <property type="project" value="UniProtKB-SubCell"/>
</dbReference>
<dbReference type="RefSeq" id="WP_073202700.1">
    <property type="nucleotide sequence ID" value="NZ_FRCZ01000006.1"/>
</dbReference>
<dbReference type="InterPro" id="IPR027379">
    <property type="entry name" value="CLS_N"/>
</dbReference>
<reference evidence="8 9" key="1">
    <citation type="submission" date="2016-11" db="EMBL/GenBank/DDBJ databases">
        <authorList>
            <person name="Jaros S."/>
            <person name="Januszkiewicz K."/>
            <person name="Wedrychowicz H."/>
        </authorList>
    </citation>
    <scope>NUCLEOTIDE SEQUENCE [LARGE SCALE GENOMIC DNA]</scope>
    <source>
        <strain evidence="8 9">CGMCC 1.10681</strain>
    </source>
</reference>
<evidence type="ECO:0000256" key="5">
    <source>
        <dbReference type="ARBA" id="ARBA00023136"/>
    </source>
</evidence>
<dbReference type="Pfam" id="PF13396">
    <property type="entry name" value="PLDc_N"/>
    <property type="match status" value="1"/>
</dbReference>
<keyword evidence="3 6" id="KW-0812">Transmembrane</keyword>
<evidence type="ECO:0000256" key="2">
    <source>
        <dbReference type="ARBA" id="ARBA00022475"/>
    </source>
</evidence>
<sequence length="65" mass="7240">MGEILNSLPIVAPLILVQFLLMIIALISLIKAEQTNGPKAMWAVIVIFIGFIGPILFFIIGRRQY</sequence>
<organism evidence="8 9">
    <name type="scientific">Gracilibacillus kekensis</name>
    <dbReference type="NCBI Taxonomy" id="1027249"/>
    <lineage>
        <taxon>Bacteria</taxon>
        <taxon>Bacillati</taxon>
        <taxon>Bacillota</taxon>
        <taxon>Bacilli</taxon>
        <taxon>Bacillales</taxon>
        <taxon>Bacillaceae</taxon>
        <taxon>Gracilibacillus</taxon>
    </lineage>
</organism>
<dbReference type="OrthoDB" id="3243324at2"/>
<evidence type="ECO:0000256" key="6">
    <source>
        <dbReference type="SAM" id="Phobius"/>
    </source>
</evidence>
<keyword evidence="5 6" id="KW-0472">Membrane</keyword>
<dbReference type="AlphaFoldDB" id="A0A1M7QCV5"/>
<keyword evidence="9" id="KW-1185">Reference proteome</keyword>
<evidence type="ECO:0000256" key="3">
    <source>
        <dbReference type="ARBA" id="ARBA00022692"/>
    </source>
</evidence>
<evidence type="ECO:0000313" key="8">
    <source>
        <dbReference type="EMBL" id="SHN28414.1"/>
    </source>
</evidence>
<keyword evidence="2" id="KW-1003">Cell membrane</keyword>
<evidence type="ECO:0000313" key="9">
    <source>
        <dbReference type="Proteomes" id="UP000184184"/>
    </source>
</evidence>
<gene>
    <name evidence="8" type="ORF">SAMN05216179_3054</name>
</gene>
<name>A0A1M7QCV5_9BACI</name>